<accession>J9D8Z9</accession>
<comment type="similarity">
    <text evidence="1">Belongs to the eukaryotic initiation factor 4E family.</text>
</comment>
<keyword evidence="1" id="KW-0648">Protein biosynthesis</keyword>
<dbReference type="EMBL" id="AFBI03000002">
    <property type="protein sequence ID" value="EJW04241.1"/>
    <property type="molecule type" value="Genomic_DNA"/>
</dbReference>
<feature type="compositionally biased region" description="Basic and acidic residues" evidence="2">
    <location>
        <begin position="199"/>
        <end position="212"/>
    </location>
</feature>
<keyword evidence="1" id="KW-0396">Initiation factor</keyword>
<keyword evidence="4" id="KW-1185">Reference proteome</keyword>
<evidence type="ECO:0000313" key="3">
    <source>
        <dbReference type="EMBL" id="EJW04241.1"/>
    </source>
</evidence>
<dbReference type="InterPro" id="IPR001040">
    <property type="entry name" value="TIF_eIF_4E"/>
</dbReference>
<dbReference type="SUPFAM" id="SSF55418">
    <property type="entry name" value="eIF4e-like"/>
    <property type="match status" value="1"/>
</dbReference>
<evidence type="ECO:0000256" key="2">
    <source>
        <dbReference type="SAM" id="MobiDB-lite"/>
    </source>
</evidence>
<dbReference type="OMA" id="EGINASW"/>
<keyword evidence="1" id="KW-0694">RNA-binding</keyword>
<dbReference type="HOGENOM" id="CLU_043552_7_0_1"/>
<dbReference type="VEuPathDB" id="MicrosporidiaDB:EDEG_00157"/>
<dbReference type="GO" id="GO:0000340">
    <property type="term" value="F:RNA 7-methylguanosine cap binding"/>
    <property type="evidence" value="ECO:0007669"/>
    <property type="project" value="TreeGrafter"/>
</dbReference>
<dbReference type="InParanoid" id="J9D8Z9"/>
<dbReference type="GO" id="GO:0003743">
    <property type="term" value="F:translation initiation factor activity"/>
    <property type="evidence" value="ECO:0007669"/>
    <property type="project" value="UniProtKB-KW"/>
</dbReference>
<protein>
    <submittedName>
        <fullName evidence="3">Uncharacterized protein</fullName>
    </submittedName>
</protein>
<dbReference type="STRING" id="1003232.J9D8Z9"/>
<comment type="caution">
    <text evidence="3">The sequence shown here is derived from an EMBL/GenBank/DDBJ whole genome shotgun (WGS) entry which is preliminary data.</text>
</comment>
<dbReference type="Proteomes" id="UP000003163">
    <property type="component" value="Unassembled WGS sequence"/>
</dbReference>
<dbReference type="PANTHER" id="PTHR11960">
    <property type="entry name" value="EUKARYOTIC TRANSLATION INITIATION FACTOR 4E RELATED"/>
    <property type="match status" value="1"/>
</dbReference>
<sequence length="212" mass="24606">MDEDKALAQPFIVTTVQRPHQVNVSFHDLVKHLCTLETKNNLTYFLTHLPLFGDVNQPTDINVFKKGISPLWEDEQNIKGCKFLIKVKKQVAQRLFERLVVYFTLFSDKANDIYENVFPEFLEKVNGVVASIRGKQVILSVWVRDTENVQERVLDIRKILNVNYDLMIEFKNNDDSIRDASSFRNTEVFGPNSNANENENSKLEDHTKLTQM</sequence>
<evidence type="ECO:0000256" key="1">
    <source>
        <dbReference type="RuleBase" id="RU004374"/>
    </source>
</evidence>
<evidence type="ECO:0000313" key="4">
    <source>
        <dbReference type="Proteomes" id="UP000003163"/>
    </source>
</evidence>
<dbReference type="Gene3D" id="3.30.760.10">
    <property type="entry name" value="RNA Cap, Translation Initiation Factor Eif4e"/>
    <property type="match status" value="1"/>
</dbReference>
<reference evidence="4" key="2">
    <citation type="submission" date="2015-07" db="EMBL/GenBank/DDBJ databases">
        <title>Contrasting host-pathogen interactions and genome evolution in two generalist and specialist microsporidian pathogens of mosquitoes.</title>
        <authorList>
            <consortium name="The Broad Institute Genomics Platform"/>
            <consortium name="The Broad Institute Genome Sequencing Center for Infectious Disease"/>
            <person name="Cuomo C.A."/>
            <person name="Sanscrainte N.D."/>
            <person name="Goldberg J.M."/>
            <person name="Heiman D."/>
            <person name="Young S."/>
            <person name="Zeng Q."/>
            <person name="Becnel J.J."/>
            <person name="Birren B.W."/>
        </authorList>
    </citation>
    <scope>NUCLEOTIDE SEQUENCE [LARGE SCALE GENOMIC DNA]</scope>
    <source>
        <strain evidence="4">USNM 41457</strain>
    </source>
</reference>
<proteinExistence type="inferred from homology"/>
<name>J9D8Z9_EDHAE</name>
<dbReference type="Pfam" id="PF01652">
    <property type="entry name" value="IF4E"/>
    <property type="match status" value="1"/>
</dbReference>
<dbReference type="InterPro" id="IPR023398">
    <property type="entry name" value="TIF_eIF4e-like"/>
</dbReference>
<dbReference type="PANTHER" id="PTHR11960:SF18">
    <property type="entry name" value="EUKARYOTIC TRANSLATION INITIATION FACTOR 4E HOMOLOGOUS PROTEIN, ISOFORM B"/>
    <property type="match status" value="1"/>
</dbReference>
<feature type="region of interest" description="Disordered" evidence="2">
    <location>
        <begin position="188"/>
        <end position="212"/>
    </location>
</feature>
<reference evidence="3 4" key="1">
    <citation type="submission" date="2011-08" db="EMBL/GenBank/DDBJ databases">
        <authorList>
            <person name="Liu Z.J."/>
            <person name="Shi F.L."/>
            <person name="Lu J.Q."/>
            <person name="Li M."/>
            <person name="Wang Z.L."/>
        </authorList>
    </citation>
    <scope>NUCLEOTIDE SEQUENCE [LARGE SCALE GENOMIC DNA]</scope>
    <source>
        <strain evidence="3 4">USNM 41457</strain>
    </source>
</reference>
<dbReference type="GO" id="GO:0016281">
    <property type="term" value="C:eukaryotic translation initiation factor 4F complex"/>
    <property type="evidence" value="ECO:0007669"/>
    <property type="project" value="TreeGrafter"/>
</dbReference>
<gene>
    <name evidence="3" type="ORF">EDEG_00157</name>
</gene>
<dbReference type="AlphaFoldDB" id="J9D8Z9"/>
<organism evidence="3 4">
    <name type="scientific">Edhazardia aedis (strain USNM 41457)</name>
    <name type="common">Microsporidian parasite</name>
    <dbReference type="NCBI Taxonomy" id="1003232"/>
    <lineage>
        <taxon>Eukaryota</taxon>
        <taxon>Fungi</taxon>
        <taxon>Fungi incertae sedis</taxon>
        <taxon>Microsporidia</taxon>
        <taxon>Edhazardia</taxon>
    </lineage>
</organism>
<dbReference type="OrthoDB" id="590761at2759"/>